<organism evidence="2 3">
    <name type="scientific">Evansella caseinilytica</name>
    <dbReference type="NCBI Taxonomy" id="1503961"/>
    <lineage>
        <taxon>Bacteria</taxon>
        <taxon>Bacillati</taxon>
        <taxon>Bacillota</taxon>
        <taxon>Bacilli</taxon>
        <taxon>Bacillales</taxon>
        <taxon>Bacillaceae</taxon>
        <taxon>Evansella</taxon>
    </lineage>
</organism>
<keyword evidence="1" id="KW-0472">Membrane</keyword>
<keyword evidence="1" id="KW-0812">Transmembrane</keyword>
<proteinExistence type="predicted"/>
<dbReference type="Proteomes" id="UP000198935">
    <property type="component" value="Unassembled WGS sequence"/>
</dbReference>
<name>A0A1H3V2D8_9BACI</name>
<feature type="transmembrane region" description="Helical" evidence="1">
    <location>
        <begin position="34"/>
        <end position="54"/>
    </location>
</feature>
<evidence type="ECO:0000313" key="2">
    <source>
        <dbReference type="EMBL" id="SDZ68767.1"/>
    </source>
</evidence>
<feature type="transmembrane region" description="Helical" evidence="1">
    <location>
        <begin position="74"/>
        <end position="93"/>
    </location>
</feature>
<keyword evidence="3" id="KW-1185">Reference proteome</keyword>
<dbReference type="EMBL" id="FNPI01000039">
    <property type="protein sequence ID" value="SDZ68767.1"/>
    <property type="molecule type" value="Genomic_DNA"/>
</dbReference>
<keyword evidence="1" id="KW-1133">Transmembrane helix</keyword>
<gene>
    <name evidence="2" type="ORF">SAMN05421736_1395</name>
</gene>
<sequence>MDNLRETYQILVRMHSIENEYAQLSQEETPKDIFRVRTVFILLTVGFSLYFIYGWLSSLLSSYATYGATVFDKIMTTIGMSIVLFLATGWIGLTE</sequence>
<reference evidence="3" key="1">
    <citation type="submission" date="2016-10" db="EMBL/GenBank/DDBJ databases">
        <authorList>
            <person name="Varghese N."/>
            <person name="Submissions S."/>
        </authorList>
    </citation>
    <scope>NUCLEOTIDE SEQUENCE [LARGE SCALE GENOMIC DNA]</scope>
    <source>
        <strain evidence="3">SP</strain>
    </source>
</reference>
<evidence type="ECO:0000313" key="3">
    <source>
        <dbReference type="Proteomes" id="UP000198935"/>
    </source>
</evidence>
<dbReference type="AlphaFoldDB" id="A0A1H3V2D8"/>
<protein>
    <submittedName>
        <fullName evidence="2">Uncharacterized protein</fullName>
    </submittedName>
</protein>
<accession>A0A1H3V2D8</accession>
<evidence type="ECO:0000256" key="1">
    <source>
        <dbReference type="SAM" id="Phobius"/>
    </source>
</evidence>